<dbReference type="OMA" id="HAYGRGF"/>
<dbReference type="RefSeq" id="XP_009051837.1">
    <property type="nucleotide sequence ID" value="XM_009053589.1"/>
</dbReference>
<dbReference type="CTD" id="20252095"/>
<evidence type="ECO:0000313" key="7">
    <source>
        <dbReference type="EMBL" id="ESO97382.1"/>
    </source>
</evidence>
<keyword evidence="2" id="KW-0963">Cytoplasm</keyword>
<reference evidence="7 8" key="1">
    <citation type="journal article" date="2013" name="Nature">
        <title>Insights into bilaterian evolution from three spiralian genomes.</title>
        <authorList>
            <person name="Simakov O."/>
            <person name="Marletaz F."/>
            <person name="Cho S.J."/>
            <person name="Edsinger-Gonzales E."/>
            <person name="Havlak P."/>
            <person name="Hellsten U."/>
            <person name="Kuo D.H."/>
            <person name="Larsson T."/>
            <person name="Lv J."/>
            <person name="Arendt D."/>
            <person name="Savage R."/>
            <person name="Osoegawa K."/>
            <person name="de Jong P."/>
            <person name="Grimwood J."/>
            <person name="Chapman J.A."/>
            <person name="Shapiro H."/>
            <person name="Aerts A."/>
            <person name="Otillar R.P."/>
            <person name="Terry A.Y."/>
            <person name="Boore J.L."/>
            <person name="Grigoriev I.V."/>
            <person name="Lindberg D.R."/>
            <person name="Seaver E.C."/>
            <person name="Weisblat D.A."/>
            <person name="Putnam N.H."/>
            <person name="Rokhsar D.S."/>
        </authorList>
    </citation>
    <scope>NUCLEOTIDE SEQUENCE [LARGE SCALE GENOMIC DNA]</scope>
</reference>
<dbReference type="Pfam" id="PF00076">
    <property type="entry name" value="RRM_1"/>
    <property type="match status" value="1"/>
</dbReference>
<dbReference type="PROSITE" id="PS50102">
    <property type="entry name" value="RRM"/>
    <property type="match status" value="1"/>
</dbReference>
<dbReference type="STRING" id="225164.V4AJW7"/>
<dbReference type="PANTHER" id="PTHR48032">
    <property type="entry name" value="RNA-BINDING PROTEIN MUSASHI HOMOLOG RBP6"/>
    <property type="match status" value="1"/>
</dbReference>
<protein>
    <recommendedName>
        <fullName evidence="6">RRM domain-containing protein</fullName>
    </recommendedName>
</protein>
<dbReference type="InterPro" id="IPR000504">
    <property type="entry name" value="RRM_dom"/>
</dbReference>
<dbReference type="GO" id="GO:0006417">
    <property type="term" value="P:regulation of translation"/>
    <property type="evidence" value="ECO:0007669"/>
    <property type="project" value="TreeGrafter"/>
</dbReference>
<dbReference type="HOGENOM" id="CLU_2489729_0_0_1"/>
<accession>V4AJW7</accession>
<organism evidence="7 8">
    <name type="scientific">Lottia gigantea</name>
    <name type="common">Giant owl limpet</name>
    <dbReference type="NCBI Taxonomy" id="225164"/>
    <lineage>
        <taxon>Eukaryota</taxon>
        <taxon>Metazoa</taxon>
        <taxon>Spiralia</taxon>
        <taxon>Lophotrochozoa</taxon>
        <taxon>Mollusca</taxon>
        <taxon>Gastropoda</taxon>
        <taxon>Patellogastropoda</taxon>
        <taxon>Lottioidea</taxon>
        <taxon>Lottiidae</taxon>
        <taxon>Lottia</taxon>
    </lineage>
</organism>
<dbReference type="InterPro" id="IPR012677">
    <property type="entry name" value="Nucleotide-bd_a/b_plait_sf"/>
</dbReference>
<proteinExistence type="predicted"/>
<gene>
    <name evidence="7" type="ORF">LOTGIDRAFT_73638</name>
</gene>
<evidence type="ECO:0000256" key="2">
    <source>
        <dbReference type="ARBA" id="ARBA00022490"/>
    </source>
</evidence>
<dbReference type="GeneID" id="20252095"/>
<dbReference type="PANTHER" id="PTHR48032:SF18">
    <property type="entry name" value="RRM DOMAIN-CONTAINING PROTEIN"/>
    <property type="match status" value="1"/>
</dbReference>
<comment type="subcellular location">
    <subcellularLocation>
        <location evidence="1">Cytoplasm</location>
    </subcellularLocation>
</comment>
<dbReference type="SUPFAM" id="SSF54928">
    <property type="entry name" value="RNA-binding domain, RBD"/>
    <property type="match status" value="1"/>
</dbReference>
<evidence type="ECO:0000313" key="8">
    <source>
        <dbReference type="Proteomes" id="UP000030746"/>
    </source>
</evidence>
<keyword evidence="3" id="KW-0677">Repeat</keyword>
<feature type="domain" description="RRM" evidence="6">
    <location>
        <begin position="1"/>
        <end position="46"/>
    </location>
</feature>
<keyword evidence="4 5" id="KW-0694">RNA-binding</keyword>
<dbReference type="Proteomes" id="UP000030746">
    <property type="component" value="Unassembled WGS sequence"/>
</dbReference>
<evidence type="ECO:0000256" key="3">
    <source>
        <dbReference type="ARBA" id="ARBA00022737"/>
    </source>
</evidence>
<dbReference type="GO" id="GO:0003729">
    <property type="term" value="F:mRNA binding"/>
    <property type="evidence" value="ECO:0007669"/>
    <property type="project" value="TreeGrafter"/>
</dbReference>
<keyword evidence="8" id="KW-1185">Reference proteome</keyword>
<dbReference type="KEGG" id="lgi:LOTGIDRAFT_73638"/>
<evidence type="ECO:0000256" key="5">
    <source>
        <dbReference type="PROSITE-ProRule" id="PRU00176"/>
    </source>
</evidence>
<feature type="non-terminal residue" evidence="7">
    <location>
        <position position="1"/>
    </location>
</feature>
<dbReference type="GO" id="GO:0005737">
    <property type="term" value="C:cytoplasm"/>
    <property type="evidence" value="ECO:0007669"/>
    <property type="project" value="UniProtKB-SubCell"/>
</dbReference>
<dbReference type="Gene3D" id="3.30.70.330">
    <property type="match status" value="1"/>
</dbReference>
<sequence length="87" mass="10134">QIEDAMLMFDKSTNRHRGFGFVTFETEDAVEKVCEIHFHEIMGKMVINSIFIFDLYWHGCVLLSLQVECKKAQPKEVMLPTQLARGR</sequence>
<dbReference type="EMBL" id="KB201305">
    <property type="protein sequence ID" value="ESO97382.1"/>
    <property type="molecule type" value="Genomic_DNA"/>
</dbReference>
<dbReference type="AlphaFoldDB" id="V4AJW7"/>
<evidence type="ECO:0000256" key="1">
    <source>
        <dbReference type="ARBA" id="ARBA00004496"/>
    </source>
</evidence>
<dbReference type="InterPro" id="IPR035979">
    <property type="entry name" value="RBD_domain_sf"/>
</dbReference>
<evidence type="ECO:0000256" key="4">
    <source>
        <dbReference type="ARBA" id="ARBA00022884"/>
    </source>
</evidence>
<evidence type="ECO:0000259" key="6">
    <source>
        <dbReference type="PROSITE" id="PS50102"/>
    </source>
</evidence>
<feature type="non-terminal residue" evidence="7">
    <location>
        <position position="87"/>
    </location>
</feature>
<dbReference type="OrthoDB" id="1875751at2759"/>
<name>V4AJW7_LOTGI</name>